<organism evidence="2 3">
    <name type="scientific">Coleophoma crateriformis</name>
    <dbReference type="NCBI Taxonomy" id="565419"/>
    <lineage>
        <taxon>Eukaryota</taxon>
        <taxon>Fungi</taxon>
        <taxon>Dikarya</taxon>
        <taxon>Ascomycota</taxon>
        <taxon>Pezizomycotina</taxon>
        <taxon>Leotiomycetes</taxon>
        <taxon>Helotiales</taxon>
        <taxon>Dermateaceae</taxon>
        <taxon>Coleophoma</taxon>
    </lineage>
</organism>
<comment type="caution">
    <text evidence="2">The sequence shown here is derived from an EMBL/GenBank/DDBJ whole genome shotgun (WGS) entry which is preliminary data.</text>
</comment>
<keyword evidence="3" id="KW-1185">Reference proteome</keyword>
<gene>
    <name evidence="2" type="ORF">BP5796_04557</name>
</gene>
<name>A0A3D8S9N6_9HELO</name>
<feature type="compositionally biased region" description="Basic and acidic residues" evidence="1">
    <location>
        <begin position="218"/>
        <end position="232"/>
    </location>
</feature>
<sequence>MALQGAYKQFLAAPSSALLAEDASLNYITTLVTLSGSAQIVKHLGAQHNQLKKTEEIFLNVVEGPNSIAAEVHTTIEFLTSGSSYLPGLDDNFLADRIVTFPIIHIVQFDAAGKIQQIRQSWDQGSLLKLIDVIGKSGRNWPIRDGKDQIKLISSTVASGGKPVDGAGKEERPVNSRENSKNITRDPHASLSLFAPREDHENPSLPAVVAPRASVKPTQRDLSDLLGSHEGDIPAPQAYNRARATSSNTSKSPDKPEHMQNYLPSRLFDNDENSAMPSPAAKSNERFYRPNPTKFQHFDFGEGEDVPESKPATKSTKDKHSSQWDFEDFNTPAKAVPTRALNNRPGEVRNWGNSDDEVVDSPVKVKKANKPRKDAQTHFDFQDEVVPDEPRLIGRPRGAGQNTGLGLYQNNLYGDEESAEAPAPASNKTTGLANVKDRRKDFDAHFTMTDDAPADVPKAAPLGQDRAKAVKMMDSNWASYDESPNQKENFSESTNTSRPTTANAKGPLSEVTQGINIAGDGMGSRKGAAAIASPKQKGINIGGDGMGGRKGTGRSWGFGDESEGEEQPAYRTGKAQHKQPTNDFWDF</sequence>
<feature type="compositionally biased region" description="Polar residues" evidence="1">
    <location>
        <begin position="578"/>
        <end position="587"/>
    </location>
</feature>
<evidence type="ECO:0000313" key="2">
    <source>
        <dbReference type="EMBL" id="RDW83066.1"/>
    </source>
</evidence>
<evidence type="ECO:0000256" key="1">
    <source>
        <dbReference type="SAM" id="MobiDB-lite"/>
    </source>
</evidence>
<protein>
    <recommendedName>
        <fullName evidence="4">NTF2 domain-containing protein</fullName>
    </recommendedName>
</protein>
<dbReference type="OrthoDB" id="1162399at2759"/>
<dbReference type="Gene3D" id="3.10.450.50">
    <property type="match status" value="1"/>
</dbReference>
<evidence type="ECO:0000313" key="3">
    <source>
        <dbReference type="Proteomes" id="UP000256328"/>
    </source>
</evidence>
<dbReference type="AlphaFoldDB" id="A0A3D8S9N6"/>
<proteinExistence type="predicted"/>
<accession>A0A3D8S9N6</accession>
<dbReference type="Proteomes" id="UP000256328">
    <property type="component" value="Unassembled WGS sequence"/>
</dbReference>
<feature type="compositionally biased region" description="Polar residues" evidence="1">
    <location>
        <begin position="477"/>
        <end position="503"/>
    </location>
</feature>
<dbReference type="InterPro" id="IPR032710">
    <property type="entry name" value="NTF2-like_dom_sf"/>
</dbReference>
<feature type="compositionally biased region" description="Basic and acidic residues" evidence="1">
    <location>
        <begin position="167"/>
        <end position="188"/>
    </location>
</feature>
<dbReference type="SUPFAM" id="SSF54427">
    <property type="entry name" value="NTF2-like"/>
    <property type="match status" value="1"/>
</dbReference>
<dbReference type="EMBL" id="PDLN01000006">
    <property type="protein sequence ID" value="RDW83066.1"/>
    <property type="molecule type" value="Genomic_DNA"/>
</dbReference>
<feature type="compositionally biased region" description="Polar residues" evidence="1">
    <location>
        <begin position="400"/>
        <end position="412"/>
    </location>
</feature>
<feature type="region of interest" description="Disordered" evidence="1">
    <location>
        <begin position="155"/>
        <end position="435"/>
    </location>
</feature>
<reference evidence="2 3" key="1">
    <citation type="journal article" date="2018" name="IMA Fungus">
        <title>IMA Genome-F 9: Draft genome sequence of Annulohypoxylon stygium, Aspergillus mulundensis, Berkeleyomyces basicola (syn. Thielaviopsis basicola), Ceratocystis smalleyi, two Cercospora beticola strains, Coleophoma cylindrospora, Fusarium fracticaudum, Phialophora cf. hyalina, and Morchella septimelata.</title>
        <authorList>
            <person name="Wingfield B.D."/>
            <person name="Bills G.F."/>
            <person name="Dong Y."/>
            <person name="Huang W."/>
            <person name="Nel W.J."/>
            <person name="Swalarsk-Parry B.S."/>
            <person name="Vaghefi N."/>
            <person name="Wilken P.M."/>
            <person name="An Z."/>
            <person name="de Beer Z.W."/>
            <person name="De Vos L."/>
            <person name="Chen L."/>
            <person name="Duong T.A."/>
            <person name="Gao Y."/>
            <person name="Hammerbacher A."/>
            <person name="Kikkert J.R."/>
            <person name="Li Y."/>
            <person name="Li H."/>
            <person name="Li K."/>
            <person name="Li Q."/>
            <person name="Liu X."/>
            <person name="Ma X."/>
            <person name="Naidoo K."/>
            <person name="Pethybridge S.J."/>
            <person name="Sun J."/>
            <person name="Steenkamp E.T."/>
            <person name="van der Nest M.A."/>
            <person name="van Wyk S."/>
            <person name="Wingfield M.J."/>
            <person name="Xiong C."/>
            <person name="Yue Q."/>
            <person name="Zhang X."/>
        </authorList>
    </citation>
    <scope>NUCLEOTIDE SEQUENCE [LARGE SCALE GENOMIC DNA]</scope>
    <source>
        <strain evidence="2 3">BP5796</strain>
    </source>
</reference>
<feature type="region of interest" description="Disordered" evidence="1">
    <location>
        <begin position="477"/>
        <end position="587"/>
    </location>
</feature>
<evidence type="ECO:0008006" key="4">
    <source>
        <dbReference type="Google" id="ProtNLM"/>
    </source>
</evidence>
<feature type="compositionally biased region" description="Gly residues" evidence="1">
    <location>
        <begin position="540"/>
        <end position="556"/>
    </location>
</feature>
<feature type="compositionally biased region" description="Basic and acidic residues" evidence="1">
    <location>
        <begin position="371"/>
        <end position="381"/>
    </location>
</feature>